<name>A0A645F3Z0_9ZZZZ</name>
<gene>
    <name evidence="2" type="ORF">SDC9_155638</name>
</gene>
<keyword evidence="1" id="KW-0472">Membrane</keyword>
<proteinExistence type="predicted"/>
<dbReference type="AlphaFoldDB" id="A0A645F3Z0"/>
<reference evidence="2" key="1">
    <citation type="submission" date="2019-08" db="EMBL/GenBank/DDBJ databases">
        <authorList>
            <person name="Kucharzyk K."/>
            <person name="Murdoch R.W."/>
            <person name="Higgins S."/>
            <person name="Loffler F."/>
        </authorList>
    </citation>
    <scope>NUCLEOTIDE SEQUENCE</scope>
</reference>
<keyword evidence="1" id="KW-1133">Transmembrane helix</keyword>
<dbReference type="EMBL" id="VSSQ01054398">
    <property type="protein sequence ID" value="MPN08356.1"/>
    <property type="molecule type" value="Genomic_DNA"/>
</dbReference>
<protein>
    <submittedName>
        <fullName evidence="2">Uncharacterized protein</fullName>
    </submittedName>
</protein>
<accession>A0A645F3Z0</accession>
<keyword evidence="1" id="KW-0812">Transmembrane</keyword>
<evidence type="ECO:0000313" key="2">
    <source>
        <dbReference type="EMBL" id="MPN08356.1"/>
    </source>
</evidence>
<evidence type="ECO:0000256" key="1">
    <source>
        <dbReference type="SAM" id="Phobius"/>
    </source>
</evidence>
<feature type="transmembrane region" description="Helical" evidence="1">
    <location>
        <begin position="75"/>
        <end position="95"/>
    </location>
</feature>
<organism evidence="2">
    <name type="scientific">bioreactor metagenome</name>
    <dbReference type="NCBI Taxonomy" id="1076179"/>
    <lineage>
        <taxon>unclassified sequences</taxon>
        <taxon>metagenomes</taxon>
        <taxon>ecological metagenomes</taxon>
    </lineage>
</organism>
<comment type="caution">
    <text evidence="2">The sequence shown here is derived from an EMBL/GenBank/DDBJ whole genome shotgun (WGS) entry which is preliminary data.</text>
</comment>
<sequence length="106" mass="12148">MREGINVTGTEHKNLYCSGKTAQRQGRHINPCLLKSDGDGNLYPQTAVRRNADSIFLCYALSATSTVRVHRFHSLYIIIAEIIRVYIILLLSHFVNPEYNRIKKML</sequence>